<dbReference type="CDD" id="cd01992">
    <property type="entry name" value="TilS_N"/>
    <property type="match status" value="1"/>
</dbReference>
<dbReference type="NCBIfam" id="TIGR02433">
    <property type="entry name" value="lysidine_TilS_C"/>
    <property type="match status" value="1"/>
</dbReference>
<organism evidence="11 12">
    <name type="scientific">Pandoraea terrae</name>
    <dbReference type="NCBI Taxonomy" id="1537710"/>
    <lineage>
        <taxon>Bacteria</taxon>
        <taxon>Pseudomonadati</taxon>
        <taxon>Pseudomonadota</taxon>
        <taxon>Betaproteobacteria</taxon>
        <taxon>Burkholderiales</taxon>
        <taxon>Burkholderiaceae</taxon>
        <taxon>Pandoraea</taxon>
    </lineage>
</organism>
<accession>A0A5E4ZES3</accession>
<dbReference type="Proteomes" id="UP000414233">
    <property type="component" value="Unassembled WGS sequence"/>
</dbReference>
<dbReference type="EMBL" id="CABPRZ010000039">
    <property type="protein sequence ID" value="VVE59032.1"/>
    <property type="molecule type" value="Genomic_DNA"/>
</dbReference>
<dbReference type="SUPFAM" id="SSF56037">
    <property type="entry name" value="PheT/TilS domain"/>
    <property type="match status" value="1"/>
</dbReference>
<comment type="similarity">
    <text evidence="8">Belongs to the tRNA(Ile)-lysidine synthase family.</text>
</comment>
<comment type="subcellular location">
    <subcellularLocation>
        <location evidence="1 8">Cytoplasm</location>
    </subcellularLocation>
</comment>
<keyword evidence="6 8" id="KW-0067">ATP-binding</keyword>
<evidence type="ECO:0000256" key="6">
    <source>
        <dbReference type="ARBA" id="ARBA00022840"/>
    </source>
</evidence>
<dbReference type="InterPro" id="IPR014729">
    <property type="entry name" value="Rossmann-like_a/b/a_fold"/>
</dbReference>
<dbReference type="InterPro" id="IPR012094">
    <property type="entry name" value="tRNA_Ile_lys_synt"/>
</dbReference>
<evidence type="ECO:0000256" key="5">
    <source>
        <dbReference type="ARBA" id="ARBA00022741"/>
    </source>
</evidence>
<evidence type="ECO:0000256" key="7">
    <source>
        <dbReference type="ARBA" id="ARBA00048539"/>
    </source>
</evidence>
<evidence type="ECO:0000256" key="2">
    <source>
        <dbReference type="ARBA" id="ARBA00022490"/>
    </source>
</evidence>
<comment type="function">
    <text evidence="8">Ligates lysine onto the cytidine present at position 34 of the AUA codon-specific tRNA(Ile) that contains the anticodon CAU, in an ATP-dependent manner. Cytidine is converted to lysidine, thus changing the amino acid specificity of the tRNA from methionine to isoleucine.</text>
</comment>
<dbReference type="Pfam" id="PF01171">
    <property type="entry name" value="ATP_bind_3"/>
    <property type="match status" value="1"/>
</dbReference>
<feature type="region of interest" description="Disordered" evidence="9">
    <location>
        <begin position="1"/>
        <end position="22"/>
    </location>
</feature>
<keyword evidence="12" id="KW-1185">Reference proteome</keyword>
<feature type="domain" description="Lysidine-tRNA(Ile) synthetase C-terminal" evidence="10">
    <location>
        <begin position="417"/>
        <end position="494"/>
    </location>
</feature>
<evidence type="ECO:0000313" key="11">
    <source>
        <dbReference type="EMBL" id="VVE59032.1"/>
    </source>
</evidence>
<dbReference type="SUPFAM" id="SSF52402">
    <property type="entry name" value="Adenine nucleotide alpha hydrolases-like"/>
    <property type="match status" value="1"/>
</dbReference>
<dbReference type="Gene3D" id="1.20.59.20">
    <property type="match status" value="1"/>
</dbReference>
<dbReference type="RefSeq" id="WP_150700075.1">
    <property type="nucleotide sequence ID" value="NZ_CABPRZ010000039.1"/>
</dbReference>
<gene>
    <name evidence="8 11" type="primary">tilS</name>
    <name evidence="11" type="ORF">PTE30175_05353</name>
</gene>
<dbReference type="PANTHER" id="PTHR43033:SF1">
    <property type="entry name" value="TRNA(ILE)-LYSIDINE SYNTHASE-RELATED"/>
    <property type="match status" value="1"/>
</dbReference>
<keyword evidence="2 8" id="KW-0963">Cytoplasm</keyword>
<dbReference type="Pfam" id="PF09179">
    <property type="entry name" value="TilS"/>
    <property type="match status" value="1"/>
</dbReference>
<dbReference type="HAMAP" id="MF_01161">
    <property type="entry name" value="tRNA_Ile_lys_synt"/>
    <property type="match status" value="1"/>
</dbReference>
<dbReference type="InterPro" id="IPR012796">
    <property type="entry name" value="Lysidine-tRNA-synth_C"/>
</dbReference>
<dbReference type="OrthoDB" id="9807403at2"/>
<dbReference type="EC" id="6.3.4.19" evidence="8"/>
<dbReference type="InterPro" id="IPR012795">
    <property type="entry name" value="tRNA_Ile_lys_synt_N"/>
</dbReference>
<feature type="binding site" evidence="8">
    <location>
        <begin position="66"/>
        <end position="71"/>
    </location>
    <ligand>
        <name>ATP</name>
        <dbReference type="ChEBI" id="CHEBI:30616"/>
    </ligand>
</feature>
<evidence type="ECO:0000313" key="12">
    <source>
        <dbReference type="Proteomes" id="UP000414233"/>
    </source>
</evidence>
<evidence type="ECO:0000256" key="3">
    <source>
        <dbReference type="ARBA" id="ARBA00022598"/>
    </source>
</evidence>
<dbReference type="GO" id="GO:0005737">
    <property type="term" value="C:cytoplasm"/>
    <property type="evidence" value="ECO:0007669"/>
    <property type="project" value="UniProtKB-SubCell"/>
</dbReference>
<dbReference type="Gene3D" id="3.40.50.620">
    <property type="entry name" value="HUPs"/>
    <property type="match status" value="1"/>
</dbReference>
<protein>
    <recommendedName>
        <fullName evidence="8">tRNA(Ile)-lysidine synthase</fullName>
        <ecNumber evidence="8">6.3.4.19</ecNumber>
    </recommendedName>
    <alternativeName>
        <fullName evidence="8">tRNA(Ile)-2-lysyl-cytidine synthase</fullName>
    </alternativeName>
    <alternativeName>
        <fullName evidence="8">tRNA(Ile)-lysidine synthetase</fullName>
    </alternativeName>
</protein>
<dbReference type="SUPFAM" id="SSF82829">
    <property type="entry name" value="MesJ substrate recognition domain-like"/>
    <property type="match status" value="1"/>
</dbReference>
<keyword evidence="3 8" id="KW-0436">Ligase</keyword>
<keyword evidence="5 8" id="KW-0547">Nucleotide-binding</keyword>
<dbReference type="InterPro" id="IPR011063">
    <property type="entry name" value="TilS/TtcA_N"/>
</dbReference>
<dbReference type="InterPro" id="IPR015262">
    <property type="entry name" value="tRNA_Ile_lys_synt_subst-bd"/>
</dbReference>
<dbReference type="Pfam" id="PF11734">
    <property type="entry name" value="TilS_C"/>
    <property type="match status" value="1"/>
</dbReference>
<comment type="domain">
    <text evidence="8">The N-terminal region contains the highly conserved SGGXDS motif, predicted to be a P-loop motif involved in ATP binding.</text>
</comment>
<evidence type="ECO:0000256" key="1">
    <source>
        <dbReference type="ARBA" id="ARBA00004496"/>
    </source>
</evidence>
<name>A0A5E4ZES3_9BURK</name>
<evidence type="ECO:0000256" key="8">
    <source>
        <dbReference type="HAMAP-Rule" id="MF_01161"/>
    </source>
</evidence>
<feature type="compositionally biased region" description="Polar residues" evidence="9">
    <location>
        <begin position="1"/>
        <end position="14"/>
    </location>
</feature>
<evidence type="ECO:0000259" key="10">
    <source>
        <dbReference type="SMART" id="SM00977"/>
    </source>
</evidence>
<reference evidence="11 12" key="1">
    <citation type="submission" date="2019-08" db="EMBL/GenBank/DDBJ databases">
        <authorList>
            <person name="Peeters C."/>
        </authorList>
    </citation>
    <scope>NUCLEOTIDE SEQUENCE [LARGE SCALE GENOMIC DNA]</scope>
    <source>
        <strain evidence="11 12">LMG 30175</strain>
    </source>
</reference>
<dbReference type="NCBIfam" id="TIGR02432">
    <property type="entry name" value="lysidine_TilS_N"/>
    <property type="match status" value="1"/>
</dbReference>
<evidence type="ECO:0000256" key="9">
    <source>
        <dbReference type="SAM" id="MobiDB-lite"/>
    </source>
</evidence>
<comment type="catalytic activity">
    <reaction evidence="7 8">
        <text>cytidine(34) in tRNA(Ile2) + L-lysine + ATP = lysidine(34) in tRNA(Ile2) + AMP + diphosphate + H(+)</text>
        <dbReference type="Rhea" id="RHEA:43744"/>
        <dbReference type="Rhea" id="RHEA-COMP:10625"/>
        <dbReference type="Rhea" id="RHEA-COMP:10670"/>
        <dbReference type="ChEBI" id="CHEBI:15378"/>
        <dbReference type="ChEBI" id="CHEBI:30616"/>
        <dbReference type="ChEBI" id="CHEBI:32551"/>
        <dbReference type="ChEBI" id="CHEBI:33019"/>
        <dbReference type="ChEBI" id="CHEBI:82748"/>
        <dbReference type="ChEBI" id="CHEBI:83665"/>
        <dbReference type="ChEBI" id="CHEBI:456215"/>
        <dbReference type="EC" id="6.3.4.19"/>
    </reaction>
</comment>
<proteinExistence type="inferred from homology"/>
<dbReference type="AlphaFoldDB" id="A0A5E4ZES3"/>
<sequence length="509" mass="54597">MANSRKPARSNSAATPLHRDDAGPGGVAAEAGIVVCGAVLAPLRASLDAARSVVSERPLRVAVALSGGLDSMALLDALAQCAALDASIQAFAFHVHHGLAAAANDWLRCCAREAETRGVTFDARHVDVPRNARQGIEGAARAARYTALAGMAEAHGVHLLLTAHHADDQAETVLLQLLRGAGLPGVAAMPALGAMPGQGAGGRMMARPWIGVSRATLQAYAEVRGLTWVDDPSNTDTRHLRNGLRHDVMPALARHVPGYRDTLGRFARHAAQAQGLLDQLAAIDWAAADLGDGRLSRTVVQALDADRVANLLRYWVARVGLPMPSEARLDEWVKQVREAAADASLTLPHGEGVLRLYRGALQWTRVFAADDAPADATLQWRGELEWRLPAWHGRIGFAPAAPGESGIEESILRAHRLVARARGGGERLRLRVDGHSRSLKHWFQAMGVPVWRRQVPVVWLDDRLLFVPHLGLDAAWLAADDAVSPPAASREIQWMLTWHDDAGFGARGG</sequence>
<evidence type="ECO:0000256" key="4">
    <source>
        <dbReference type="ARBA" id="ARBA00022694"/>
    </source>
</evidence>
<dbReference type="PANTHER" id="PTHR43033">
    <property type="entry name" value="TRNA(ILE)-LYSIDINE SYNTHASE-RELATED"/>
    <property type="match status" value="1"/>
</dbReference>
<dbReference type="GO" id="GO:0005524">
    <property type="term" value="F:ATP binding"/>
    <property type="evidence" value="ECO:0007669"/>
    <property type="project" value="UniProtKB-UniRule"/>
</dbReference>
<keyword evidence="4 8" id="KW-0819">tRNA processing</keyword>
<dbReference type="SMART" id="SM00977">
    <property type="entry name" value="TilS_C"/>
    <property type="match status" value="1"/>
</dbReference>
<dbReference type="GO" id="GO:0032267">
    <property type="term" value="F:tRNA(Ile)-lysidine synthase activity"/>
    <property type="evidence" value="ECO:0007669"/>
    <property type="project" value="UniProtKB-EC"/>
</dbReference>
<dbReference type="GO" id="GO:0006400">
    <property type="term" value="P:tRNA modification"/>
    <property type="evidence" value="ECO:0007669"/>
    <property type="project" value="UniProtKB-UniRule"/>
</dbReference>